<dbReference type="KEGG" id="nbr:O3I_015365"/>
<proteinExistence type="predicted"/>
<sequence>MASPTDFPTMIPHAIGTAGGPCEIMGISVRYAGRGRRTDPLDEREA</sequence>
<dbReference type="Proteomes" id="UP000006304">
    <property type="component" value="Chromosome"/>
</dbReference>
<accession>K0EVA8</accession>
<protein>
    <submittedName>
        <fullName evidence="1">Transcriptional regulator</fullName>
    </submittedName>
</protein>
<dbReference type="EMBL" id="CP003876">
    <property type="protein sequence ID" value="AFU01034.1"/>
    <property type="molecule type" value="Genomic_DNA"/>
</dbReference>
<gene>
    <name evidence="1" type="ORF">O3I_015365</name>
</gene>
<dbReference type="AlphaFoldDB" id="K0EVA8"/>
<evidence type="ECO:0000313" key="2">
    <source>
        <dbReference type="Proteomes" id="UP000006304"/>
    </source>
</evidence>
<dbReference type="RefSeq" id="WP_014983889.1">
    <property type="nucleotide sequence ID" value="NC_018681.1"/>
</dbReference>
<dbReference type="HOGENOM" id="CLU_3186428_0_0_11"/>
<organism evidence="1 2">
    <name type="scientific">Nocardia brasiliensis (strain ATCC 700358 / HUJEG-1)</name>
    <dbReference type="NCBI Taxonomy" id="1133849"/>
    <lineage>
        <taxon>Bacteria</taxon>
        <taxon>Bacillati</taxon>
        <taxon>Actinomycetota</taxon>
        <taxon>Actinomycetes</taxon>
        <taxon>Mycobacteriales</taxon>
        <taxon>Nocardiaceae</taxon>
        <taxon>Nocardia</taxon>
    </lineage>
</organism>
<evidence type="ECO:0000313" key="1">
    <source>
        <dbReference type="EMBL" id="AFU01034.1"/>
    </source>
</evidence>
<reference evidence="1 2" key="1">
    <citation type="journal article" date="2012" name="J. Bacteriol.">
        <title>Complete genome sequence of Nocardia brasiliensis HUJEG-1.</title>
        <authorList>
            <person name="Vera-Cabrera L."/>
            <person name="Ortiz-Lopez R."/>
            <person name="Elizondo-Gonzalez R."/>
            <person name="Perez-Maya A.A."/>
            <person name="Ocampo-Candiani J."/>
        </authorList>
    </citation>
    <scope>NUCLEOTIDE SEQUENCE [LARGE SCALE GENOMIC DNA]</scope>
    <source>
        <strain evidence="2">ATCC 700358</strain>
    </source>
</reference>
<name>K0EVA8_NOCB7</name>
<keyword evidence="2" id="KW-1185">Reference proteome</keyword>